<gene>
    <name evidence="1" type="ORF">PSTT_10011</name>
</gene>
<dbReference type="VEuPathDB" id="FungiDB:PSTT_10011"/>
<evidence type="ECO:0000313" key="2">
    <source>
        <dbReference type="Proteomes" id="UP000239156"/>
    </source>
</evidence>
<dbReference type="EMBL" id="PKSL01000104">
    <property type="protein sequence ID" value="POW05008.1"/>
    <property type="molecule type" value="Genomic_DNA"/>
</dbReference>
<comment type="caution">
    <text evidence="1">The sequence shown here is derived from an EMBL/GenBank/DDBJ whole genome shotgun (WGS) entry which is preliminary data.</text>
</comment>
<protein>
    <submittedName>
        <fullName evidence="1">Uncharacterized protein</fullName>
    </submittedName>
</protein>
<dbReference type="AlphaFoldDB" id="A0A2S4V668"/>
<sequence length="33" mass="3764">MILRTSYSGSGKSLWGLPPVDARIACRSRVWHY</sequence>
<dbReference type="Proteomes" id="UP000239156">
    <property type="component" value="Unassembled WGS sequence"/>
</dbReference>
<keyword evidence="2" id="KW-1185">Reference proteome</keyword>
<accession>A0A2S4V668</accession>
<proteinExistence type="predicted"/>
<reference evidence="1" key="1">
    <citation type="submission" date="2017-12" db="EMBL/GenBank/DDBJ databases">
        <title>Gene loss provides genomic basis for host adaptation in cereal stripe rust fungi.</title>
        <authorList>
            <person name="Xia C."/>
        </authorList>
    </citation>
    <scope>NUCLEOTIDE SEQUENCE [LARGE SCALE GENOMIC DNA]</scope>
    <source>
        <strain evidence="1">93-210</strain>
    </source>
</reference>
<name>A0A2S4V668_9BASI</name>
<organism evidence="1 2">
    <name type="scientific">Puccinia striiformis</name>
    <dbReference type="NCBI Taxonomy" id="27350"/>
    <lineage>
        <taxon>Eukaryota</taxon>
        <taxon>Fungi</taxon>
        <taxon>Dikarya</taxon>
        <taxon>Basidiomycota</taxon>
        <taxon>Pucciniomycotina</taxon>
        <taxon>Pucciniomycetes</taxon>
        <taxon>Pucciniales</taxon>
        <taxon>Pucciniaceae</taxon>
        <taxon>Puccinia</taxon>
    </lineage>
</organism>
<evidence type="ECO:0000313" key="1">
    <source>
        <dbReference type="EMBL" id="POW05008.1"/>
    </source>
</evidence>